<gene>
    <name evidence="2" type="ORF">JOC54_001131</name>
</gene>
<dbReference type="PANTHER" id="PTHR37305">
    <property type="entry name" value="INTEGRAL MEMBRANE PROTEIN-RELATED"/>
    <property type="match status" value="1"/>
</dbReference>
<organism evidence="2 3">
    <name type="scientific">Shouchella xiaoxiensis</name>
    <dbReference type="NCBI Taxonomy" id="766895"/>
    <lineage>
        <taxon>Bacteria</taxon>
        <taxon>Bacillati</taxon>
        <taxon>Bacillota</taxon>
        <taxon>Bacilli</taxon>
        <taxon>Bacillales</taxon>
        <taxon>Bacillaceae</taxon>
        <taxon>Shouchella</taxon>
    </lineage>
</organism>
<proteinExistence type="predicted"/>
<comment type="caution">
    <text evidence="2">The sequence shown here is derived from an EMBL/GenBank/DDBJ whole genome shotgun (WGS) entry which is preliminary data.</text>
</comment>
<dbReference type="Proteomes" id="UP001179280">
    <property type="component" value="Unassembled WGS sequence"/>
</dbReference>
<keyword evidence="3" id="KW-1185">Reference proteome</keyword>
<feature type="transmembrane region" description="Helical" evidence="1">
    <location>
        <begin position="20"/>
        <end position="38"/>
    </location>
</feature>
<evidence type="ECO:0000256" key="1">
    <source>
        <dbReference type="SAM" id="Phobius"/>
    </source>
</evidence>
<name>A0ABS2SSW5_9BACI</name>
<feature type="transmembrane region" description="Helical" evidence="1">
    <location>
        <begin position="172"/>
        <end position="192"/>
    </location>
</feature>
<accession>A0ABS2SSW5</accession>
<dbReference type="PANTHER" id="PTHR37305:SF1">
    <property type="entry name" value="MEMBRANE PROTEIN"/>
    <property type="match status" value="1"/>
</dbReference>
<dbReference type="RefSeq" id="WP_204465026.1">
    <property type="nucleotide sequence ID" value="NZ_JAFBCV010000003.1"/>
</dbReference>
<keyword evidence="1" id="KW-0812">Transmembrane</keyword>
<feature type="transmembrane region" description="Helical" evidence="1">
    <location>
        <begin position="58"/>
        <end position="82"/>
    </location>
</feature>
<dbReference type="EMBL" id="JAFBCV010000003">
    <property type="protein sequence ID" value="MBM7837900.1"/>
    <property type="molecule type" value="Genomic_DNA"/>
</dbReference>
<reference evidence="2" key="1">
    <citation type="submission" date="2021-01" db="EMBL/GenBank/DDBJ databases">
        <title>Genomic Encyclopedia of Type Strains, Phase IV (KMG-IV): sequencing the most valuable type-strain genomes for metagenomic binning, comparative biology and taxonomic classification.</title>
        <authorList>
            <person name="Goeker M."/>
        </authorList>
    </citation>
    <scope>NUCLEOTIDE SEQUENCE</scope>
    <source>
        <strain evidence="2">DSM 21943</strain>
    </source>
</reference>
<evidence type="ECO:0000313" key="3">
    <source>
        <dbReference type="Proteomes" id="UP001179280"/>
    </source>
</evidence>
<feature type="transmembrane region" description="Helical" evidence="1">
    <location>
        <begin position="225"/>
        <end position="247"/>
    </location>
</feature>
<sequence length="253" mass="27986">MIGLLYNEWLKSWYGRKMWLFSLVMLLFIAGAVGIALLTQANTSGPLLATEFAELSVFVFPLFVMLFGVVLIAGAIAGEFTSGTVKQLLIRPSSRSTLLFTKWFGNLLLATISLFLIVLLTTILGIVIFSTEGQSISTLLSDMLIMGAYQLPTLIFYMALATLVAVVTKSTALTIIITFAPMFFGGILQLFIMNYDWAKWVVVTHVEFFSNYHEFGTTIAPFESMWASLAFLGGHVVVILLVAHIVFQKKDVL</sequence>
<feature type="transmembrane region" description="Helical" evidence="1">
    <location>
        <begin position="103"/>
        <end position="129"/>
    </location>
</feature>
<evidence type="ECO:0000313" key="2">
    <source>
        <dbReference type="EMBL" id="MBM7837900.1"/>
    </source>
</evidence>
<keyword evidence="1" id="KW-0472">Membrane</keyword>
<feature type="transmembrane region" description="Helical" evidence="1">
    <location>
        <begin position="149"/>
        <end position="167"/>
    </location>
</feature>
<protein>
    <submittedName>
        <fullName evidence="2">ABC-2 type transport system permease protein</fullName>
    </submittedName>
</protein>
<dbReference type="Pfam" id="PF12679">
    <property type="entry name" value="ABC2_membrane_2"/>
    <property type="match status" value="1"/>
</dbReference>
<keyword evidence="1" id="KW-1133">Transmembrane helix</keyword>